<dbReference type="RefSeq" id="WP_155168980.1">
    <property type="nucleotide sequence ID" value="NZ_BAAAFL010000022.1"/>
</dbReference>
<comment type="catalytic activity">
    <reaction evidence="5">
        <text>pyridoxamine 5'-phosphate + O2 + H2O = pyridoxal 5'-phosphate + H2O2 + NH4(+)</text>
        <dbReference type="Rhea" id="RHEA:15817"/>
        <dbReference type="ChEBI" id="CHEBI:15377"/>
        <dbReference type="ChEBI" id="CHEBI:15379"/>
        <dbReference type="ChEBI" id="CHEBI:16240"/>
        <dbReference type="ChEBI" id="CHEBI:28938"/>
        <dbReference type="ChEBI" id="CHEBI:58451"/>
        <dbReference type="ChEBI" id="CHEBI:597326"/>
        <dbReference type="EC" id="1.4.3.5"/>
    </reaction>
</comment>
<comment type="function">
    <text evidence="5">Catalyzes the oxidation of either pyridoxine 5'-phosphate (PNP) or pyridoxamine 5'-phosphate (PMP) into pyridoxal 5'-phosphate (PLP).</text>
</comment>
<dbReference type="PIRSF" id="PIRSF000190">
    <property type="entry name" value="Pyd_amn-ph_oxd"/>
    <property type="match status" value="1"/>
</dbReference>
<evidence type="ECO:0000313" key="8">
    <source>
        <dbReference type="EMBL" id="MTI23736.1"/>
    </source>
</evidence>
<feature type="binding site" evidence="5">
    <location>
        <position position="124"/>
    </location>
    <ligand>
        <name>substrate</name>
    </ligand>
</feature>
<evidence type="ECO:0000313" key="9">
    <source>
        <dbReference type="Proteomes" id="UP000798808"/>
    </source>
</evidence>
<comment type="caution">
    <text evidence="8">The sequence shown here is derived from an EMBL/GenBank/DDBJ whole genome shotgun (WGS) entry which is preliminary data.</text>
</comment>
<protein>
    <recommendedName>
        <fullName evidence="5">Pyridoxine/pyridoxamine 5'-phosphate oxidase</fullName>
        <ecNumber evidence="5">1.4.3.5</ecNumber>
    </recommendedName>
    <alternativeName>
        <fullName evidence="5">PNP/PMP oxidase</fullName>
        <shortName evidence="5">PNPOx</shortName>
    </alternativeName>
    <alternativeName>
        <fullName evidence="5">Pyridoxal 5'-phosphate synthase</fullName>
    </alternativeName>
</protein>
<comment type="catalytic activity">
    <reaction evidence="5">
        <text>pyridoxine 5'-phosphate + O2 = pyridoxal 5'-phosphate + H2O2</text>
        <dbReference type="Rhea" id="RHEA:15149"/>
        <dbReference type="ChEBI" id="CHEBI:15379"/>
        <dbReference type="ChEBI" id="CHEBI:16240"/>
        <dbReference type="ChEBI" id="CHEBI:58589"/>
        <dbReference type="ChEBI" id="CHEBI:597326"/>
        <dbReference type="EC" id="1.4.3.5"/>
    </reaction>
</comment>
<dbReference type="Gene3D" id="2.30.110.10">
    <property type="entry name" value="Electron Transport, Fmn-binding Protein, Chain A"/>
    <property type="match status" value="1"/>
</dbReference>
<keyword evidence="3 5" id="KW-0288">FMN</keyword>
<keyword evidence="2 5" id="KW-0285">Flavoprotein</keyword>
<feature type="binding site" evidence="5">
    <location>
        <position position="132"/>
    </location>
    <ligand>
        <name>substrate</name>
    </ligand>
</feature>
<evidence type="ECO:0000256" key="4">
    <source>
        <dbReference type="ARBA" id="ARBA00023002"/>
    </source>
</evidence>
<dbReference type="PANTHER" id="PTHR10851">
    <property type="entry name" value="PYRIDOXINE-5-PHOSPHATE OXIDASE"/>
    <property type="match status" value="1"/>
</dbReference>
<dbReference type="GO" id="GO:0004733">
    <property type="term" value="F:pyridoxamine phosphate oxidase activity"/>
    <property type="evidence" value="ECO:0007669"/>
    <property type="project" value="UniProtKB-EC"/>
</dbReference>
<dbReference type="Pfam" id="PF10590">
    <property type="entry name" value="PNP_phzG_C"/>
    <property type="match status" value="1"/>
</dbReference>
<evidence type="ECO:0000256" key="3">
    <source>
        <dbReference type="ARBA" id="ARBA00022643"/>
    </source>
</evidence>
<dbReference type="Pfam" id="PF01243">
    <property type="entry name" value="PNPOx_N"/>
    <property type="match status" value="1"/>
</dbReference>
<evidence type="ECO:0000256" key="1">
    <source>
        <dbReference type="ARBA" id="ARBA00007301"/>
    </source>
</evidence>
<evidence type="ECO:0000259" key="7">
    <source>
        <dbReference type="Pfam" id="PF10590"/>
    </source>
</evidence>
<name>A0ABW9RIC5_9BACT</name>
<feature type="binding site" evidence="5">
    <location>
        <begin position="77"/>
        <end position="78"/>
    </location>
    <ligand>
        <name>FMN</name>
        <dbReference type="ChEBI" id="CHEBI:58210"/>
    </ligand>
</feature>
<comment type="subunit">
    <text evidence="5">Homodimer.</text>
</comment>
<dbReference type="InterPro" id="IPR000659">
    <property type="entry name" value="Pyridox_Oxase"/>
</dbReference>
<evidence type="ECO:0000256" key="5">
    <source>
        <dbReference type="HAMAP-Rule" id="MF_01629"/>
    </source>
</evidence>
<comment type="caution">
    <text evidence="5">Lacks conserved residue(s) required for the propagation of feature annotation.</text>
</comment>
<feature type="binding site" evidence="5">
    <location>
        <position position="106"/>
    </location>
    <ligand>
        <name>FMN</name>
        <dbReference type="ChEBI" id="CHEBI:58210"/>
    </ligand>
</feature>
<feature type="binding site" evidence="5">
    <location>
        <begin position="193"/>
        <end position="195"/>
    </location>
    <ligand>
        <name>substrate</name>
    </ligand>
</feature>
<dbReference type="SUPFAM" id="SSF50475">
    <property type="entry name" value="FMN-binding split barrel"/>
    <property type="match status" value="1"/>
</dbReference>
<organism evidence="8 9">
    <name type="scientific">Fulvivirga kasyanovii</name>
    <dbReference type="NCBI Taxonomy" id="396812"/>
    <lineage>
        <taxon>Bacteria</taxon>
        <taxon>Pseudomonadati</taxon>
        <taxon>Bacteroidota</taxon>
        <taxon>Cytophagia</taxon>
        <taxon>Cytophagales</taxon>
        <taxon>Fulvivirgaceae</taxon>
        <taxon>Fulvivirga</taxon>
    </lineage>
</organism>
<dbReference type="NCBIfam" id="NF004231">
    <property type="entry name" value="PRK05679.1"/>
    <property type="match status" value="1"/>
</dbReference>
<dbReference type="HAMAP" id="MF_01629">
    <property type="entry name" value="PdxH"/>
    <property type="match status" value="1"/>
</dbReference>
<gene>
    <name evidence="5 8" type="primary">pdxH</name>
    <name evidence="8" type="ORF">E1163_02105</name>
</gene>
<feature type="binding site" evidence="5">
    <location>
        <position position="128"/>
    </location>
    <ligand>
        <name>substrate</name>
    </ligand>
</feature>
<dbReference type="Proteomes" id="UP000798808">
    <property type="component" value="Unassembled WGS sequence"/>
</dbReference>
<comment type="similarity">
    <text evidence="1 5">Belongs to the pyridoxamine 5'-phosphate oxidase family.</text>
</comment>
<feature type="binding site" evidence="5">
    <location>
        <position position="187"/>
    </location>
    <ligand>
        <name>FMN</name>
        <dbReference type="ChEBI" id="CHEBI:58210"/>
    </ligand>
</feature>
<feature type="binding site" evidence="5">
    <location>
        <position position="197"/>
    </location>
    <ligand>
        <name>FMN</name>
        <dbReference type="ChEBI" id="CHEBI:58210"/>
    </ligand>
</feature>
<feature type="binding site" evidence="5">
    <location>
        <begin position="141"/>
        <end position="142"/>
    </location>
    <ligand>
        <name>FMN</name>
        <dbReference type="ChEBI" id="CHEBI:58210"/>
    </ligand>
</feature>
<evidence type="ECO:0000259" key="6">
    <source>
        <dbReference type="Pfam" id="PF01243"/>
    </source>
</evidence>
<keyword evidence="5" id="KW-0664">Pyridoxine biosynthesis</keyword>
<keyword evidence="4 5" id="KW-0560">Oxidoreductase</keyword>
<accession>A0ABW9RIC5</accession>
<feature type="domain" description="Pyridoxine 5'-phosphate oxidase dimerisation C-terminal" evidence="7">
    <location>
        <begin position="174"/>
        <end position="214"/>
    </location>
</feature>
<evidence type="ECO:0000256" key="2">
    <source>
        <dbReference type="ARBA" id="ARBA00022630"/>
    </source>
</evidence>
<dbReference type="NCBIfam" id="TIGR00558">
    <property type="entry name" value="pdxH"/>
    <property type="match status" value="1"/>
</dbReference>
<comment type="cofactor">
    <cofactor evidence="5">
        <name>FMN</name>
        <dbReference type="ChEBI" id="CHEBI:58210"/>
    </cofactor>
    <text evidence="5">Binds 1 FMN per subunit.</text>
</comment>
<dbReference type="InterPro" id="IPR019576">
    <property type="entry name" value="Pyridoxamine_oxidase_dimer_C"/>
</dbReference>
<dbReference type="InterPro" id="IPR019740">
    <property type="entry name" value="Pyridox_Oxase_CS"/>
</dbReference>
<feature type="binding site" evidence="5">
    <location>
        <begin position="62"/>
        <end position="67"/>
    </location>
    <ligand>
        <name>FMN</name>
        <dbReference type="ChEBI" id="CHEBI:58210"/>
    </ligand>
</feature>
<feature type="binding site" evidence="5">
    <location>
        <position position="84"/>
    </location>
    <ligand>
        <name>FMN</name>
        <dbReference type="ChEBI" id="CHEBI:58210"/>
    </ligand>
</feature>
<reference evidence="8 9" key="1">
    <citation type="submission" date="2019-02" db="EMBL/GenBank/DDBJ databases">
        <authorList>
            <person name="Goldberg S.R."/>
            <person name="Haltli B.A."/>
            <person name="Correa H."/>
            <person name="Russell K.G."/>
        </authorList>
    </citation>
    <scope>NUCLEOTIDE SEQUENCE [LARGE SCALE GENOMIC DNA]</scope>
    <source>
        <strain evidence="8 9">JCM 16186</strain>
    </source>
</reference>
<proteinExistence type="inferred from homology"/>
<dbReference type="EMBL" id="SMLW01000291">
    <property type="protein sequence ID" value="MTI23736.1"/>
    <property type="molecule type" value="Genomic_DNA"/>
</dbReference>
<keyword evidence="9" id="KW-1185">Reference proteome</keyword>
<comment type="pathway">
    <text evidence="5">Cofactor metabolism; pyridoxal 5'-phosphate salvage; pyridoxal 5'-phosphate from pyridoxamine 5'-phosphate: step 1/1.</text>
</comment>
<dbReference type="InterPro" id="IPR011576">
    <property type="entry name" value="Pyridox_Oxase_N"/>
</dbReference>
<comment type="pathway">
    <text evidence="5">Cofactor metabolism; pyridoxal 5'-phosphate salvage; pyridoxal 5'-phosphate from pyridoxine 5'-phosphate: step 1/1.</text>
</comment>
<feature type="domain" description="Pyridoxamine 5'-phosphate oxidase N-terminal" evidence="6">
    <location>
        <begin position="34"/>
        <end position="152"/>
    </location>
</feature>
<sequence length="214" mass="25146">MEKNIAEIRQDYVRHSLRKKDVDQDPIKQFQKWLTEALTAEVREATAMNMATVSEQGVPSSRILLLKDVNENGFVFYTNYQSSKARELEHNPSTALTFFWPELERQVRIQGIVKKVSKEESEEYFRSRPKGSQIGAWASPQSSVISNREILEERERTLQEKFKDVEVLPKPEQWGGYIAEPFLIEFWQGRASRLHDRLVYTREDKTWKIDRLAP</sequence>
<dbReference type="PROSITE" id="PS01064">
    <property type="entry name" value="PYRIDOX_OXIDASE"/>
    <property type="match status" value="1"/>
</dbReference>
<dbReference type="EC" id="1.4.3.5" evidence="5"/>
<dbReference type="InterPro" id="IPR012349">
    <property type="entry name" value="Split_barrel_FMN-bd"/>
</dbReference>
<feature type="binding site" evidence="5">
    <location>
        <position position="67"/>
    </location>
    <ligand>
        <name>substrate</name>
    </ligand>
</feature>
<dbReference type="PANTHER" id="PTHR10851:SF0">
    <property type="entry name" value="PYRIDOXINE-5'-PHOSPHATE OXIDASE"/>
    <property type="match status" value="1"/>
</dbReference>